<proteinExistence type="inferred from homology"/>
<organism evidence="7 8">
    <name type="scientific">Devosia geojensis</name>
    <dbReference type="NCBI Taxonomy" id="443610"/>
    <lineage>
        <taxon>Bacteria</taxon>
        <taxon>Pseudomonadati</taxon>
        <taxon>Pseudomonadota</taxon>
        <taxon>Alphaproteobacteria</taxon>
        <taxon>Hyphomicrobiales</taxon>
        <taxon>Devosiaceae</taxon>
        <taxon>Devosia</taxon>
    </lineage>
</organism>
<dbReference type="AlphaFoldDB" id="A0A0F5FR52"/>
<dbReference type="Proteomes" id="UP000033632">
    <property type="component" value="Unassembled WGS sequence"/>
</dbReference>
<dbReference type="STRING" id="443610.VE25_13135"/>
<comment type="subcellular location">
    <subcellularLocation>
        <location evidence="1">Membrane</location>
        <topology evidence="1">Single-pass membrane protein</topology>
    </subcellularLocation>
</comment>
<dbReference type="GO" id="GO:0016020">
    <property type="term" value="C:membrane"/>
    <property type="evidence" value="ECO:0007669"/>
    <property type="project" value="UniProtKB-SubCell"/>
</dbReference>
<reference evidence="7 8" key="1">
    <citation type="submission" date="2015-03" db="EMBL/GenBank/DDBJ databases">
        <authorList>
            <person name="Hassan Y.I."/>
            <person name="Lepp D."/>
            <person name="Li X.-Z."/>
            <person name="Zhou T."/>
        </authorList>
    </citation>
    <scope>NUCLEOTIDE SEQUENCE [LARGE SCALE GENOMIC DNA]</scope>
    <source>
        <strain evidence="7 8">BD-c194</strain>
    </source>
</reference>
<keyword evidence="4" id="KW-1003">Cell membrane</keyword>
<dbReference type="Pfam" id="PF07886">
    <property type="entry name" value="BA14K"/>
    <property type="match status" value="1"/>
</dbReference>
<evidence type="ECO:0000256" key="3">
    <source>
        <dbReference type="ARBA" id="ARBA00020552"/>
    </source>
</evidence>
<dbReference type="InterPro" id="IPR012413">
    <property type="entry name" value="BA14K"/>
</dbReference>
<dbReference type="GO" id="GO:0030246">
    <property type="term" value="F:carbohydrate binding"/>
    <property type="evidence" value="ECO:0007669"/>
    <property type="project" value="UniProtKB-KW"/>
</dbReference>
<evidence type="ECO:0000256" key="1">
    <source>
        <dbReference type="ARBA" id="ARBA00004167"/>
    </source>
</evidence>
<name>A0A0F5FR52_9HYPH</name>
<gene>
    <name evidence="7" type="ORF">VE25_13135</name>
</gene>
<sequence>MYCERYNDRECRNRHRWGDDDYRVFYRDRRDNLDAIAAGALGLTFGAILGSALSQPQPRVNDRVIYLDDEPYYRDRYPSHPRYSDAWEAHVAACYARYRSYDERTDTFMGYDGYRHRCMM</sequence>
<keyword evidence="5" id="KW-0430">Lectin</keyword>
<keyword evidence="8" id="KW-1185">Reference proteome</keyword>
<comment type="similarity">
    <text evidence="2">Belongs to the BA14k family.</text>
</comment>
<evidence type="ECO:0000256" key="2">
    <source>
        <dbReference type="ARBA" id="ARBA00010270"/>
    </source>
</evidence>
<evidence type="ECO:0000256" key="6">
    <source>
        <dbReference type="ARBA" id="ARBA00025321"/>
    </source>
</evidence>
<evidence type="ECO:0000313" key="7">
    <source>
        <dbReference type="EMBL" id="KKB11369.1"/>
    </source>
</evidence>
<comment type="caution">
    <text evidence="7">The sequence shown here is derived from an EMBL/GenBank/DDBJ whole genome shotgun (WGS) entry which is preliminary data.</text>
</comment>
<evidence type="ECO:0000256" key="4">
    <source>
        <dbReference type="ARBA" id="ARBA00022475"/>
    </source>
</evidence>
<dbReference type="PATRIC" id="fig|443610.3.peg.869"/>
<evidence type="ECO:0000313" key="8">
    <source>
        <dbReference type="Proteomes" id="UP000033632"/>
    </source>
</evidence>
<keyword evidence="4" id="KW-0472">Membrane</keyword>
<evidence type="ECO:0000256" key="5">
    <source>
        <dbReference type="ARBA" id="ARBA00022734"/>
    </source>
</evidence>
<accession>A0A0F5FR52</accession>
<comment type="function">
    <text evidence="6">Has immunoglobulin-binding and hemagglutination properties, and can bind to mannose. Essential for virulence. May be involved in LPS biosynthesis or polysaccharide transport.</text>
</comment>
<dbReference type="EMBL" id="JZEX01000119">
    <property type="protein sequence ID" value="KKB11369.1"/>
    <property type="molecule type" value="Genomic_DNA"/>
</dbReference>
<protein>
    <recommendedName>
        <fullName evidence="3">Lectin-like protein BA14k</fullName>
    </recommendedName>
</protein>